<dbReference type="Proteomes" id="UP001484535">
    <property type="component" value="Unassembled WGS sequence"/>
</dbReference>
<name>A0ABV0D2N1_9SPHN</name>
<reference evidence="2 3" key="1">
    <citation type="submission" date="2024-05" db="EMBL/GenBank/DDBJ databases">
        <authorList>
            <person name="Park S."/>
        </authorList>
    </citation>
    <scope>NUCLEOTIDE SEQUENCE [LARGE SCALE GENOMIC DNA]</scope>
    <source>
        <strain evidence="2 3">DGU5</strain>
    </source>
</reference>
<feature type="transmembrane region" description="Helical" evidence="1">
    <location>
        <begin position="130"/>
        <end position="149"/>
    </location>
</feature>
<comment type="caution">
    <text evidence="2">The sequence shown here is derived from an EMBL/GenBank/DDBJ whole genome shotgun (WGS) entry which is preliminary data.</text>
</comment>
<evidence type="ECO:0000313" key="3">
    <source>
        <dbReference type="Proteomes" id="UP001484535"/>
    </source>
</evidence>
<keyword evidence="1" id="KW-1133">Transmembrane helix</keyword>
<evidence type="ECO:0000313" key="2">
    <source>
        <dbReference type="EMBL" id="MEN7538327.1"/>
    </source>
</evidence>
<keyword evidence="3" id="KW-1185">Reference proteome</keyword>
<dbReference type="Gene3D" id="1.10.10.10">
    <property type="entry name" value="Winged helix-like DNA-binding domain superfamily/Winged helix DNA-binding domain"/>
    <property type="match status" value="1"/>
</dbReference>
<protein>
    <recommendedName>
        <fullName evidence="4">OmpR/PhoB-type domain-containing protein</fullName>
    </recommendedName>
</protein>
<accession>A0ABV0D2N1</accession>
<organism evidence="2 3">
    <name type="scientific">Aurantiacibacter flavus</name>
    <dbReference type="NCBI Taxonomy" id="3145232"/>
    <lineage>
        <taxon>Bacteria</taxon>
        <taxon>Pseudomonadati</taxon>
        <taxon>Pseudomonadota</taxon>
        <taxon>Alphaproteobacteria</taxon>
        <taxon>Sphingomonadales</taxon>
        <taxon>Erythrobacteraceae</taxon>
        <taxon>Aurantiacibacter</taxon>
    </lineage>
</organism>
<evidence type="ECO:0000256" key="1">
    <source>
        <dbReference type="SAM" id="Phobius"/>
    </source>
</evidence>
<dbReference type="EMBL" id="JBDLBR010000005">
    <property type="protein sequence ID" value="MEN7538327.1"/>
    <property type="molecule type" value="Genomic_DNA"/>
</dbReference>
<dbReference type="InterPro" id="IPR036388">
    <property type="entry name" value="WH-like_DNA-bd_sf"/>
</dbReference>
<sequence>MTDAVSDCNVGYKKEVERLRAAGVAGRNGRLRDLFDYLAERGPDAESASQSDIAVAVFGEAQNDADDATVRVYVHRLRKKIDDYYSRHEPSSDALRLEIPSGIYGLRPMRRAGASDVSSLSQGAVVPRRLVAIALVALAILCAGAFGLGRSLERPGAASALWQPLLESERPVLFVLGDYYLFGEIDPLIPDEGRLIRDFRVNSSEDLLRLQEAEPDRYAVAEDFGLNYLPFSTSYALSAIAPVLEGNGKTATVIAASDLRPDMLNRFDIVYVGLLSGLGPLEQQVFAGSGFRLGETYDELIDRESRQIYASDEARRIAAPVFYRDYAYLARFIAPGGAKVIVVASERETGLRSLGPIVASAELPEKVAEVVADGAPFEALWQVTGQQGADLSDRLILARTRR</sequence>
<proteinExistence type="predicted"/>
<evidence type="ECO:0008006" key="4">
    <source>
        <dbReference type="Google" id="ProtNLM"/>
    </source>
</evidence>
<keyword evidence="1" id="KW-0812">Transmembrane</keyword>
<dbReference type="RefSeq" id="WP_346785785.1">
    <property type="nucleotide sequence ID" value="NZ_JBDLBR010000005.1"/>
</dbReference>
<gene>
    <name evidence="2" type="ORF">ABDJ38_14185</name>
</gene>
<keyword evidence="1" id="KW-0472">Membrane</keyword>